<comment type="caution">
    <text evidence="1">The sequence shown here is derived from an EMBL/GenBank/DDBJ whole genome shotgun (WGS) entry which is preliminary data.</text>
</comment>
<dbReference type="Proteomes" id="UP001497623">
    <property type="component" value="Unassembled WGS sequence"/>
</dbReference>
<feature type="non-terminal residue" evidence="1">
    <location>
        <position position="127"/>
    </location>
</feature>
<gene>
    <name evidence="1" type="ORF">MNOR_LOCUS14827</name>
</gene>
<dbReference type="EMBL" id="CAXKWB010009058">
    <property type="protein sequence ID" value="CAL4093326.1"/>
    <property type="molecule type" value="Genomic_DNA"/>
</dbReference>
<organism evidence="1 2">
    <name type="scientific">Meganyctiphanes norvegica</name>
    <name type="common">Northern krill</name>
    <name type="synonym">Thysanopoda norvegica</name>
    <dbReference type="NCBI Taxonomy" id="48144"/>
    <lineage>
        <taxon>Eukaryota</taxon>
        <taxon>Metazoa</taxon>
        <taxon>Ecdysozoa</taxon>
        <taxon>Arthropoda</taxon>
        <taxon>Crustacea</taxon>
        <taxon>Multicrustacea</taxon>
        <taxon>Malacostraca</taxon>
        <taxon>Eumalacostraca</taxon>
        <taxon>Eucarida</taxon>
        <taxon>Euphausiacea</taxon>
        <taxon>Euphausiidae</taxon>
        <taxon>Meganyctiphanes</taxon>
    </lineage>
</organism>
<evidence type="ECO:0000313" key="1">
    <source>
        <dbReference type="EMBL" id="CAL4093326.1"/>
    </source>
</evidence>
<accession>A0AAV2QNC3</accession>
<name>A0AAV2QNC3_MEGNR</name>
<proteinExistence type="predicted"/>
<sequence length="127" mass="15017">MHKYTCIKYTEQTHTHTHIISHTQVCLFTHCSKSFQTLSQMSTIGILCQAWSPHIQRNITLLENVQRRAINLVRRLKNKDYETRLKDLELTKLEDRRKIGNMILAYRVINCLVGIDYQNLFSLVNTR</sequence>
<evidence type="ECO:0000313" key="2">
    <source>
        <dbReference type="Proteomes" id="UP001497623"/>
    </source>
</evidence>
<keyword evidence="2" id="KW-1185">Reference proteome</keyword>
<dbReference type="AlphaFoldDB" id="A0AAV2QNC3"/>
<reference evidence="1 2" key="1">
    <citation type="submission" date="2024-05" db="EMBL/GenBank/DDBJ databases">
        <authorList>
            <person name="Wallberg A."/>
        </authorList>
    </citation>
    <scope>NUCLEOTIDE SEQUENCE [LARGE SCALE GENOMIC DNA]</scope>
</reference>
<protein>
    <submittedName>
        <fullName evidence="1">Uncharacterized protein</fullName>
    </submittedName>
</protein>